<dbReference type="KEGG" id="oho:Oweho_1662"/>
<dbReference type="Gene3D" id="2.50.20.10">
    <property type="entry name" value="Lipoprotein localisation LolA/LolB/LppX"/>
    <property type="match status" value="1"/>
</dbReference>
<accession>G8R010</accession>
<feature type="chain" id="PRO_5003514469" description="Outer membrane lipoprotein-sorting protein" evidence="1">
    <location>
        <begin position="21"/>
        <end position="253"/>
    </location>
</feature>
<sequence length="253" mass="28357">MKKLGLFLFALAFTSLGLTAQTADEIINEYHQVTGGADNWKKIKGVQMDAKTNQGGMEIPVTIIYMQDGREMVSYNLQGQEIVLTAYDGKSLWSTNFQTMKPEKADEEALINKKKEDDDFPDPLIDYKKKGYEAEYVGKETIEGTECHKVKLTKKPQIVDGQEVDNIEYYFFDNENNVLIAVESEITSGPIKGSIAQILYSDYQEVEGLYFPFSISQGVKGQGAQPLEITTVTVNPDVSERSFSFPEEAPSEE</sequence>
<proteinExistence type="predicted"/>
<evidence type="ECO:0000313" key="3">
    <source>
        <dbReference type="Proteomes" id="UP000005631"/>
    </source>
</evidence>
<dbReference type="eggNOG" id="COG2834">
    <property type="taxonomic scope" value="Bacteria"/>
</dbReference>
<dbReference type="EMBL" id="CP003156">
    <property type="protein sequence ID" value="AEV32650.1"/>
    <property type="molecule type" value="Genomic_DNA"/>
</dbReference>
<gene>
    <name evidence="2" type="ordered locus">Oweho_1662</name>
</gene>
<evidence type="ECO:0000313" key="2">
    <source>
        <dbReference type="EMBL" id="AEV32650.1"/>
    </source>
</evidence>
<organism evidence="2 3">
    <name type="scientific">Owenweeksia hongkongensis (strain DSM 17368 / CIP 108786 / JCM 12287 / NRRL B-23963 / UST20020801)</name>
    <dbReference type="NCBI Taxonomy" id="926562"/>
    <lineage>
        <taxon>Bacteria</taxon>
        <taxon>Pseudomonadati</taxon>
        <taxon>Bacteroidota</taxon>
        <taxon>Flavobacteriia</taxon>
        <taxon>Flavobacteriales</taxon>
        <taxon>Owenweeksiaceae</taxon>
        <taxon>Owenweeksia</taxon>
    </lineage>
</organism>
<dbReference type="RefSeq" id="WP_014202006.1">
    <property type="nucleotide sequence ID" value="NC_016599.1"/>
</dbReference>
<evidence type="ECO:0000256" key="1">
    <source>
        <dbReference type="SAM" id="SignalP"/>
    </source>
</evidence>
<dbReference type="OrthoDB" id="128937at2"/>
<feature type="signal peptide" evidence="1">
    <location>
        <begin position="1"/>
        <end position="20"/>
    </location>
</feature>
<protein>
    <recommendedName>
        <fullName evidence="4">Outer membrane lipoprotein-sorting protein</fullName>
    </recommendedName>
</protein>
<keyword evidence="3" id="KW-1185">Reference proteome</keyword>
<dbReference type="AlphaFoldDB" id="G8R010"/>
<dbReference type="STRING" id="926562.Oweho_1662"/>
<dbReference type="Proteomes" id="UP000005631">
    <property type="component" value="Chromosome"/>
</dbReference>
<dbReference type="PATRIC" id="fig|926562.3.peg.1665"/>
<reference evidence="2 3" key="1">
    <citation type="journal article" date="2012" name="Stand. Genomic Sci.">
        <title>Genome sequence of the orange-pigmented seawater bacterium Owenweeksia hongkongensis type strain (UST20020801(T)).</title>
        <authorList>
            <person name="Riedel T."/>
            <person name="Held B."/>
            <person name="Nolan M."/>
            <person name="Lucas S."/>
            <person name="Lapidus A."/>
            <person name="Tice H."/>
            <person name="Del Rio T.G."/>
            <person name="Cheng J.F."/>
            <person name="Han C."/>
            <person name="Tapia R."/>
            <person name="Goodwin L.A."/>
            <person name="Pitluck S."/>
            <person name="Liolios K."/>
            <person name="Mavromatis K."/>
            <person name="Pagani I."/>
            <person name="Ivanova N."/>
            <person name="Mikhailova N."/>
            <person name="Pati A."/>
            <person name="Chen A."/>
            <person name="Palaniappan K."/>
            <person name="Rohde M."/>
            <person name="Tindall B.J."/>
            <person name="Detter J.C."/>
            <person name="Goker M."/>
            <person name="Woyke T."/>
            <person name="Bristow J."/>
            <person name="Eisen J.A."/>
            <person name="Markowitz V."/>
            <person name="Hugenholtz P."/>
            <person name="Klenk H.P."/>
            <person name="Kyrpides N.C."/>
        </authorList>
    </citation>
    <scope>NUCLEOTIDE SEQUENCE</scope>
    <source>
        <strain evidence="3">DSM 17368 / JCM 12287 / NRRL B-23963</strain>
    </source>
</reference>
<keyword evidence="1" id="KW-0732">Signal</keyword>
<evidence type="ECO:0008006" key="4">
    <source>
        <dbReference type="Google" id="ProtNLM"/>
    </source>
</evidence>
<dbReference type="HOGENOM" id="CLU_081300_0_0_10"/>
<name>G8R010_OWEHD</name>